<name>A0A1A6HZY4_NEOLE</name>
<sequence length="82" mass="9213">ALFGINMNTITAANAEFCLDVFKELSNSNMGENIFFSPLTMFYALSMLLLGARGKSAEQMEKVLHYDNFSEFLKPKMTDSSE</sequence>
<dbReference type="EMBL" id="LZPO01002522">
    <property type="protein sequence ID" value="OBS83575.1"/>
    <property type="molecule type" value="Genomic_DNA"/>
</dbReference>
<keyword evidence="1" id="KW-0472">Membrane</keyword>
<evidence type="ECO:0000313" key="3">
    <source>
        <dbReference type="EMBL" id="OBS83575.1"/>
    </source>
</evidence>
<dbReference type="Pfam" id="PF00079">
    <property type="entry name" value="Serpin"/>
    <property type="match status" value="1"/>
</dbReference>
<evidence type="ECO:0000259" key="2">
    <source>
        <dbReference type="Pfam" id="PF00079"/>
    </source>
</evidence>
<reference evidence="3 4" key="1">
    <citation type="submission" date="2016-06" db="EMBL/GenBank/DDBJ databases">
        <title>The Draft Genome Sequence and Annotation of the Desert Woodrat Neotoma lepida.</title>
        <authorList>
            <person name="Campbell M."/>
            <person name="Oakeson K.F."/>
            <person name="Yandell M."/>
            <person name="Halpert J.R."/>
            <person name="Dearing D."/>
        </authorList>
    </citation>
    <scope>NUCLEOTIDE SEQUENCE [LARGE SCALE GENOMIC DNA]</scope>
    <source>
        <strain evidence="3">417</strain>
        <tissue evidence="3">Liver</tissue>
    </source>
</reference>
<evidence type="ECO:0000313" key="4">
    <source>
        <dbReference type="Proteomes" id="UP000092124"/>
    </source>
</evidence>
<dbReference type="STRING" id="56216.A0A1A6HZY4"/>
<dbReference type="AlphaFoldDB" id="A0A1A6HZY4"/>
<keyword evidence="1" id="KW-1133">Transmembrane helix</keyword>
<proteinExistence type="predicted"/>
<protein>
    <recommendedName>
        <fullName evidence="2">Serpin domain-containing protein</fullName>
    </recommendedName>
</protein>
<dbReference type="InterPro" id="IPR023796">
    <property type="entry name" value="Serpin_dom"/>
</dbReference>
<gene>
    <name evidence="3" type="ORF">A6R68_22435</name>
</gene>
<dbReference type="OrthoDB" id="9681056at2759"/>
<feature type="transmembrane region" description="Helical" evidence="1">
    <location>
        <begin position="34"/>
        <end position="52"/>
    </location>
</feature>
<dbReference type="InterPro" id="IPR042178">
    <property type="entry name" value="Serpin_sf_1"/>
</dbReference>
<feature type="non-terminal residue" evidence="3">
    <location>
        <position position="82"/>
    </location>
</feature>
<comment type="caution">
    <text evidence="3">The sequence shown here is derived from an EMBL/GenBank/DDBJ whole genome shotgun (WGS) entry which is preliminary data.</text>
</comment>
<evidence type="ECO:0000256" key="1">
    <source>
        <dbReference type="SAM" id="Phobius"/>
    </source>
</evidence>
<feature type="non-terminal residue" evidence="3">
    <location>
        <position position="1"/>
    </location>
</feature>
<organism evidence="3 4">
    <name type="scientific">Neotoma lepida</name>
    <name type="common">Desert woodrat</name>
    <dbReference type="NCBI Taxonomy" id="56216"/>
    <lineage>
        <taxon>Eukaryota</taxon>
        <taxon>Metazoa</taxon>
        <taxon>Chordata</taxon>
        <taxon>Craniata</taxon>
        <taxon>Vertebrata</taxon>
        <taxon>Euteleostomi</taxon>
        <taxon>Mammalia</taxon>
        <taxon>Eutheria</taxon>
        <taxon>Euarchontoglires</taxon>
        <taxon>Glires</taxon>
        <taxon>Rodentia</taxon>
        <taxon>Myomorpha</taxon>
        <taxon>Muroidea</taxon>
        <taxon>Cricetidae</taxon>
        <taxon>Neotominae</taxon>
        <taxon>Neotoma</taxon>
    </lineage>
</organism>
<dbReference type="Proteomes" id="UP000092124">
    <property type="component" value="Unassembled WGS sequence"/>
</dbReference>
<keyword evidence="1" id="KW-0812">Transmembrane</keyword>
<dbReference type="SUPFAM" id="SSF56574">
    <property type="entry name" value="Serpins"/>
    <property type="match status" value="1"/>
</dbReference>
<accession>A0A1A6HZY4</accession>
<dbReference type="Gene3D" id="3.30.497.10">
    <property type="entry name" value="Antithrombin, subunit I, domain 2"/>
    <property type="match status" value="1"/>
</dbReference>
<dbReference type="InterPro" id="IPR036186">
    <property type="entry name" value="Serpin_sf"/>
</dbReference>
<feature type="domain" description="Serpin" evidence="2">
    <location>
        <begin position="13"/>
        <end position="73"/>
    </location>
</feature>
<keyword evidence="4" id="KW-1185">Reference proteome</keyword>